<evidence type="ECO:0000256" key="1">
    <source>
        <dbReference type="SAM" id="SignalP"/>
    </source>
</evidence>
<dbReference type="EMBL" id="LJZO01000002">
    <property type="protein sequence ID" value="ROW04119.1"/>
    <property type="molecule type" value="Genomic_DNA"/>
</dbReference>
<accession>A0A423WLB9</accession>
<sequence>MRASSALIILTGLAFSAYAASADEYTNDNCSGDPSYPHSPSWFFGDDQITIDDTTKAVKTDATLDTWGAYSEKTDDGDCAGDYLGDLDDDCHNVDTFISGKRIKCVALNVNAMGRKH</sequence>
<dbReference type="Proteomes" id="UP000284375">
    <property type="component" value="Unassembled WGS sequence"/>
</dbReference>
<dbReference type="AlphaFoldDB" id="A0A423WLB9"/>
<evidence type="ECO:0008006" key="4">
    <source>
        <dbReference type="Google" id="ProtNLM"/>
    </source>
</evidence>
<proteinExistence type="predicted"/>
<dbReference type="OrthoDB" id="10319807at2759"/>
<name>A0A423WLB9_CYTCH</name>
<evidence type="ECO:0000313" key="2">
    <source>
        <dbReference type="EMBL" id="ROW04119.1"/>
    </source>
</evidence>
<reference evidence="2 3" key="1">
    <citation type="submission" date="2015-09" db="EMBL/GenBank/DDBJ databases">
        <title>Host preference determinants of Valsa canker pathogens revealed by comparative genomics.</title>
        <authorList>
            <person name="Yin Z."/>
            <person name="Huang L."/>
        </authorList>
    </citation>
    <scope>NUCLEOTIDE SEQUENCE [LARGE SCALE GENOMIC DNA]</scope>
    <source>
        <strain evidence="2 3">YSFL</strain>
    </source>
</reference>
<protein>
    <recommendedName>
        <fullName evidence="4">Ecp2 effector protein domain-containing protein</fullName>
    </recommendedName>
</protein>
<keyword evidence="3" id="KW-1185">Reference proteome</keyword>
<gene>
    <name evidence="2" type="ORF">VSDG_00944</name>
</gene>
<comment type="caution">
    <text evidence="2">The sequence shown here is derived from an EMBL/GenBank/DDBJ whole genome shotgun (WGS) entry which is preliminary data.</text>
</comment>
<keyword evidence="1" id="KW-0732">Signal</keyword>
<evidence type="ECO:0000313" key="3">
    <source>
        <dbReference type="Proteomes" id="UP000284375"/>
    </source>
</evidence>
<organism evidence="2 3">
    <name type="scientific">Cytospora chrysosperma</name>
    <name type="common">Cytospora canker fungus</name>
    <name type="synonym">Sphaeria chrysosperma</name>
    <dbReference type="NCBI Taxonomy" id="252740"/>
    <lineage>
        <taxon>Eukaryota</taxon>
        <taxon>Fungi</taxon>
        <taxon>Dikarya</taxon>
        <taxon>Ascomycota</taxon>
        <taxon>Pezizomycotina</taxon>
        <taxon>Sordariomycetes</taxon>
        <taxon>Sordariomycetidae</taxon>
        <taxon>Diaporthales</taxon>
        <taxon>Cytosporaceae</taxon>
        <taxon>Cytospora</taxon>
    </lineage>
</organism>
<feature type="chain" id="PRO_5019323061" description="Ecp2 effector protein domain-containing protein" evidence="1">
    <location>
        <begin position="23"/>
        <end position="117"/>
    </location>
</feature>
<feature type="signal peptide" evidence="1">
    <location>
        <begin position="1"/>
        <end position="22"/>
    </location>
</feature>